<protein>
    <submittedName>
        <fullName evidence="1">Uncharacterized protein</fullName>
    </submittedName>
</protein>
<organism evidence="1">
    <name type="scientific">Anguilla anguilla</name>
    <name type="common">European freshwater eel</name>
    <name type="synonym">Muraena anguilla</name>
    <dbReference type="NCBI Taxonomy" id="7936"/>
    <lineage>
        <taxon>Eukaryota</taxon>
        <taxon>Metazoa</taxon>
        <taxon>Chordata</taxon>
        <taxon>Craniata</taxon>
        <taxon>Vertebrata</taxon>
        <taxon>Euteleostomi</taxon>
        <taxon>Actinopterygii</taxon>
        <taxon>Neopterygii</taxon>
        <taxon>Teleostei</taxon>
        <taxon>Anguilliformes</taxon>
        <taxon>Anguillidae</taxon>
        <taxon>Anguilla</taxon>
    </lineage>
</organism>
<dbReference type="EMBL" id="GBXM01094901">
    <property type="protein sequence ID" value="JAH13676.1"/>
    <property type="molecule type" value="Transcribed_RNA"/>
</dbReference>
<proteinExistence type="predicted"/>
<dbReference type="AlphaFoldDB" id="A0A0E9Q9W3"/>
<name>A0A0E9Q9W3_ANGAN</name>
<accession>A0A0E9Q9W3</accession>
<reference evidence="1" key="2">
    <citation type="journal article" date="2015" name="Fish Shellfish Immunol.">
        <title>Early steps in the European eel (Anguilla anguilla)-Vibrio vulnificus interaction in the gills: Role of the RtxA13 toxin.</title>
        <authorList>
            <person name="Callol A."/>
            <person name="Pajuelo D."/>
            <person name="Ebbesson L."/>
            <person name="Teles M."/>
            <person name="MacKenzie S."/>
            <person name="Amaro C."/>
        </authorList>
    </citation>
    <scope>NUCLEOTIDE SEQUENCE</scope>
</reference>
<evidence type="ECO:0000313" key="1">
    <source>
        <dbReference type="EMBL" id="JAH13676.1"/>
    </source>
</evidence>
<sequence>MRLRTDVVYIVEQLRLASKALCYELIVCLLFA</sequence>
<reference evidence="1" key="1">
    <citation type="submission" date="2014-11" db="EMBL/GenBank/DDBJ databases">
        <authorList>
            <person name="Amaro Gonzalez C."/>
        </authorList>
    </citation>
    <scope>NUCLEOTIDE SEQUENCE</scope>
</reference>